<dbReference type="PANTHER" id="PTHR22990">
    <property type="entry name" value="F-BOX ONLY PROTEIN"/>
    <property type="match status" value="1"/>
</dbReference>
<dbReference type="NCBIfam" id="TIGR03804">
    <property type="entry name" value="para_beta_helix"/>
    <property type="match status" value="6"/>
</dbReference>
<dbReference type="PANTHER" id="PTHR22990:SF15">
    <property type="entry name" value="F-BOX ONLY PROTEIN 10"/>
    <property type="match status" value="1"/>
</dbReference>
<protein>
    <recommendedName>
        <fullName evidence="4">Periplasmic copper-binding protein NosD beta helix domain-containing protein</fullName>
    </recommendedName>
</protein>
<dbReference type="EMBL" id="BARV01003521">
    <property type="protein sequence ID" value="GAI08179.1"/>
    <property type="molecule type" value="Genomic_DNA"/>
</dbReference>
<dbReference type="InterPro" id="IPR012334">
    <property type="entry name" value="Pectin_lyas_fold"/>
</dbReference>
<dbReference type="Pfam" id="PF05048">
    <property type="entry name" value="NosD"/>
    <property type="match status" value="1"/>
</dbReference>
<dbReference type="InterPro" id="IPR007742">
    <property type="entry name" value="NosD_dom"/>
</dbReference>
<dbReference type="InterPro" id="IPR022441">
    <property type="entry name" value="Para_beta_helix_rpt-2"/>
</dbReference>
<gene>
    <name evidence="5" type="ORF">S06H3_08371</name>
</gene>
<organism evidence="5">
    <name type="scientific">marine sediment metagenome</name>
    <dbReference type="NCBI Taxonomy" id="412755"/>
    <lineage>
        <taxon>unclassified sequences</taxon>
        <taxon>metagenomes</taxon>
        <taxon>ecological metagenomes</taxon>
    </lineage>
</organism>
<comment type="caution">
    <text evidence="5">The sequence shown here is derived from an EMBL/GenBank/DDBJ whole genome shotgun (WGS) entry which is preliminary data.</text>
</comment>
<evidence type="ECO:0000256" key="3">
    <source>
        <dbReference type="ARBA" id="ARBA00022786"/>
    </source>
</evidence>
<evidence type="ECO:0000259" key="4">
    <source>
        <dbReference type="Pfam" id="PF05048"/>
    </source>
</evidence>
<evidence type="ECO:0000256" key="1">
    <source>
        <dbReference type="ARBA" id="ARBA00004906"/>
    </source>
</evidence>
<dbReference type="Gene3D" id="2.160.20.10">
    <property type="entry name" value="Single-stranded right-handed beta-helix, Pectin lyase-like"/>
    <property type="match status" value="2"/>
</dbReference>
<accession>X1MP67</accession>
<dbReference type="SMART" id="SM00710">
    <property type="entry name" value="PbH1"/>
    <property type="match status" value="9"/>
</dbReference>
<name>X1MP67_9ZZZZ</name>
<dbReference type="AlphaFoldDB" id="X1MP67"/>
<dbReference type="InterPro" id="IPR006626">
    <property type="entry name" value="PbH1"/>
</dbReference>
<comment type="pathway">
    <text evidence="1">Protein modification; protein ubiquitination.</text>
</comment>
<keyword evidence="2" id="KW-0677">Repeat</keyword>
<dbReference type="InterPro" id="IPR011050">
    <property type="entry name" value="Pectin_lyase_fold/virulence"/>
</dbReference>
<sequence length="304" mass="33462">MKKISNYSIRTTIGLVVTVVLILNLGQGMTKGIQTIEKSEGDLSLSSLIPHDFITIISDSGFLAYIGSGTVEEPYVIEGFNITTTHYTGIYISGTTKYFIIRNCYVDAKDYGIEIRNVADGTATVINNTCSNTNYRGITLWGSISSTVFNNTCNNNNNHGIDFYYSESSTVANNTCISNNVSGIFLDYYSVGSTVANNTCSNNYDNGIYLADSDSSTVTNNMCNNNSHYGIWLWDSDRSTVINNTCSNNYDNGIYLSSSDFCVVTYNLLQENRGYGIFIEYGSFKNLIHHNTFVDNNLGGTSQA</sequence>
<evidence type="ECO:0000256" key="2">
    <source>
        <dbReference type="ARBA" id="ARBA00022737"/>
    </source>
</evidence>
<reference evidence="5" key="1">
    <citation type="journal article" date="2014" name="Front. Microbiol.">
        <title>High frequency of phylogenetically diverse reductive dehalogenase-homologous genes in deep subseafloor sedimentary metagenomes.</title>
        <authorList>
            <person name="Kawai M."/>
            <person name="Futagami T."/>
            <person name="Toyoda A."/>
            <person name="Takaki Y."/>
            <person name="Nishi S."/>
            <person name="Hori S."/>
            <person name="Arai W."/>
            <person name="Tsubouchi T."/>
            <person name="Morono Y."/>
            <person name="Uchiyama I."/>
            <person name="Ito T."/>
            <person name="Fujiyama A."/>
            <person name="Inagaki F."/>
            <person name="Takami H."/>
        </authorList>
    </citation>
    <scope>NUCLEOTIDE SEQUENCE</scope>
    <source>
        <strain evidence="5">Expedition CK06-06</strain>
    </source>
</reference>
<evidence type="ECO:0000313" key="5">
    <source>
        <dbReference type="EMBL" id="GAI08179.1"/>
    </source>
</evidence>
<dbReference type="SUPFAM" id="SSF51126">
    <property type="entry name" value="Pectin lyase-like"/>
    <property type="match status" value="1"/>
</dbReference>
<feature type="non-terminal residue" evidence="5">
    <location>
        <position position="304"/>
    </location>
</feature>
<proteinExistence type="predicted"/>
<feature type="domain" description="Periplasmic copper-binding protein NosD beta helix" evidence="4">
    <location>
        <begin position="177"/>
        <end position="297"/>
    </location>
</feature>
<dbReference type="InterPro" id="IPR051550">
    <property type="entry name" value="SCF-Subunits/Alg-Epimerases"/>
</dbReference>
<keyword evidence="3" id="KW-0833">Ubl conjugation pathway</keyword>